<dbReference type="HOGENOM" id="CLU_644193_0_0_1"/>
<sequence>MVCFVMDSLNAKLVEVLNLQKHLAEPNKELNLSDRNEIICGILRVYRREQLFQSDYGVFKSLAYNTFMVRVVWEVEKIETCTEEIVLSTVKNALKNTRCVVDSIKKIANSISNDMYRESYCNMMNFNYLSAIIQYGVLGDYILNDLKSSLFLYSVRPDLPDAKNMKESLFGMDELNGSTRIKKVMHILINHGGSLVKYNCEGKLESNIKNLDISYDSVLSLYIFLNAGYADVYMPISLIESSFLMEKINFMDGNCIHLVPTLFFFLYRGPWNNTSYPYSVAFEYVLNTIQYNRYVLSHNSIIAFIKEYFPALGIDIKLYISKLYVYTASLNINMNNIVIFGESSKTAPPKVQEEHIPQIKDCICYLKIDASKVEKSKKNHTSSTDKILSFFVVLLILIVLTLAMIFKDELEIFIWSIIKLFRDYQK</sequence>
<dbReference type="AlphaFoldDB" id="I3EDP0"/>
<accession>I3EDP0</accession>
<evidence type="ECO:0000256" key="1">
    <source>
        <dbReference type="SAM" id="Phobius"/>
    </source>
</evidence>
<keyword evidence="1" id="KW-0812">Transmembrane</keyword>
<dbReference type="EMBL" id="GL870883">
    <property type="protein sequence ID" value="EIJ87337.1"/>
    <property type="molecule type" value="Genomic_DNA"/>
</dbReference>
<keyword evidence="1" id="KW-1133">Transmembrane helix</keyword>
<protein>
    <submittedName>
        <fullName evidence="2">Uncharacterized protein</fullName>
    </submittedName>
</protein>
<reference evidence="2" key="1">
    <citation type="submission" date="2011-01" db="EMBL/GenBank/DDBJ databases">
        <title>The Genome Sequence of Nematocida parisii strain ERTm3.</title>
        <authorList>
            <consortium name="The Broad Institute Genome Sequencing Platform"/>
            <consortium name="The Broad Institute Genome Sequencing Center for Infectious Disease"/>
            <person name="Cuomo C."/>
            <person name="Troemel E."/>
            <person name="Young S.K."/>
            <person name="Zeng Q."/>
            <person name="Gargeya S."/>
            <person name="Fitzgerald M."/>
            <person name="Haas B."/>
            <person name="Abouelleil A."/>
            <person name="Alvarado L."/>
            <person name="Arachchi H.M."/>
            <person name="Berlin A."/>
            <person name="Chapman S.B."/>
            <person name="Gearin G."/>
            <person name="Goldberg J."/>
            <person name="Griggs A."/>
            <person name="Gujja S."/>
            <person name="Hansen M."/>
            <person name="Heiman D."/>
            <person name="Howarth C."/>
            <person name="Larimer J."/>
            <person name="Lui A."/>
            <person name="MacDonald P.J.P."/>
            <person name="McCowen C."/>
            <person name="Montmayeur A."/>
            <person name="Murphy C."/>
            <person name="Neiman D."/>
            <person name="Pearson M."/>
            <person name="Priest M."/>
            <person name="Roberts A."/>
            <person name="Saif S."/>
            <person name="Shea T."/>
            <person name="Sisk P."/>
            <person name="Stolte C."/>
            <person name="Sykes S."/>
            <person name="Wortman J."/>
            <person name="Nusbaum C."/>
            <person name="Birren B."/>
        </authorList>
    </citation>
    <scope>NUCLEOTIDE SEQUENCE</scope>
    <source>
        <strain evidence="2">ERTm3</strain>
    </source>
</reference>
<name>I3EDP0_NEMP3</name>
<proteinExistence type="predicted"/>
<evidence type="ECO:0000313" key="2">
    <source>
        <dbReference type="EMBL" id="EIJ87337.1"/>
    </source>
</evidence>
<organism evidence="2 3">
    <name type="scientific">Nematocida parisii (strain ERTm3)</name>
    <name type="common">Nematode killer fungus</name>
    <dbReference type="NCBI Taxonomy" id="935791"/>
    <lineage>
        <taxon>Eukaryota</taxon>
        <taxon>Fungi</taxon>
        <taxon>Fungi incertae sedis</taxon>
        <taxon>Microsporidia</taxon>
        <taxon>Nematocida</taxon>
    </lineage>
</organism>
<dbReference type="InParanoid" id="I3EDP0"/>
<keyword evidence="3" id="KW-1185">Reference proteome</keyword>
<dbReference type="OrthoDB" id="10284219at2759"/>
<feature type="transmembrane region" description="Helical" evidence="1">
    <location>
        <begin position="387"/>
        <end position="406"/>
    </location>
</feature>
<dbReference type="VEuPathDB" id="MicrosporidiaDB:NEQG_02460"/>
<keyword evidence="1" id="KW-0472">Membrane</keyword>
<gene>
    <name evidence="2" type="ORF">NEQG_02460</name>
</gene>
<evidence type="ECO:0000313" key="3">
    <source>
        <dbReference type="Proteomes" id="UP000002872"/>
    </source>
</evidence>
<dbReference type="Proteomes" id="UP000002872">
    <property type="component" value="Unassembled WGS sequence"/>
</dbReference>